<keyword evidence="2" id="KW-1185">Reference proteome</keyword>
<accession>A0A1S3TBA0</accession>
<dbReference type="PANTHER" id="PTHR35046:SF26">
    <property type="entry name" value="RNA-DIRECTED DNA POLYMERASE"/>
    <property type="match status" value="1"/>
</dbReference>
<gene>
    <name evidence="3" type="primary">LOC106753708</name>
</gene>
<dbReference type="PROSITE" id="PS50994">
    <property type="entry name" value="INTEGRASE"/>
    <property type="match status" value="1"/>
</dbReference>
<evidence type="ECO:0000259" key="1">
    <source>
        <dbReference type="PROSITE" id="PS50994"/>
    </source>
</evidence>
<dbReference type="GO" id="GO:0015074">
    <property type="term" value="P:DNA integration"/>
    <property type="evidence" value="ECO:0007669"/>
    <property type="project" value="InterPro"/>
</dbReference>
<feature type="domain" description="Integrase catalytic" evidence="1">
    <location>
        <begin position="74"/>
        <end position="181"/>
    </location>
</feature>
<reference evidence="3" key="1">
    <citation type="submission" date="2025-08" db="UniProtKB">
        <authorList>
            <consortium name="RefSeq"/>
        </authorList>
    </citation>
    <scope>IDENTIFICATION</scope>
    <source>
        <tissue evidence="3">Leaf</tissue>
    </source>
</reference>
<dbReference type="Pfam" id="PF17921">
    <property type="entry name" value="Integrase_H2C2"/>
    <property type="match status" value="1"/>
</dbReference>
<dbReference type="Gene3D" id="1.10.340.70">
    <property type="match status" value="1"/>
</dbReference>
<sequence length="374" mass="43015">MVLSASSAWIPKLLAKFHMTKTGGHSGVYRTYQRIAQSLYWVGIKKTITEYVARCVVCQQHKYMTASPQGLSQPLLIPQAVWEEISLDFIVILPKSQGHDAILVVVDKLSKYAHFVVLKHPFSAKTVAKIFTREIIKLHGIPVSIVSDRDLLFLSIFWREIFKAQGTQLKMSTTYHPEMDGYQGSARCTPFDTVYGRSPLSFSRFVPGETPVEAMTQDLMTRDETLKQLRFHLNRAQDLMAQQANKKRRKAQAARKSRIHSVFHVSQLKKVVGDKKVEKELPKELQAEEASFWPIRVLDKRQIQQGDEILHQVLVEWQEGAKKEQHGKIQQLFRTSIDGRRLEELTDWCDANSIQRFLEASPMRRRSGMTIKKL</sequence>
<dbReference type="InterPro" id="IPR041588">
    <property type="entry name" value="Integrase_H2C2"/>
</dbReference>
<dbReference type="OrthoDB" id="1938712at2759"/>
<proteinExistence type="predicted"/>
<dbReference type="SUPFAM" id="SSF53098">
    <property type="entry name" value="Ribonuclease H-like"/>
    <property type="match status" value="1"/>
</dbReference>
<dbReference type="Proteomes" id="UP000087766">
    <property type="component" value="Unplaced"/>
</dbReference>
<dbReference type="AlphaFoldDB" id="A0A1S3TBA0"/>
<dbReference type="InterPro" id="IPR012337">
    <property type="entry name" value="RNaseH-like_sf"/>
</dbReference>
<dbReference type="PANTHER" id="PTHR35046">
    <property type="entry name" value="ZINC KNUCKLE (CCHC-TYPE) FAMILY PROTEIN"/>
    <property type="match status" value="1"/>
</dbReference>
<dbReference type="STRING" id="3916.A0A1S3TBA0"/>
<dbReference type="InterPro" id="IPR001584">
    <property type="entry name" value="Integrase_cat-core"/>
</dbReference>
<evidence type="ECO:0000313" key="2">
    <source>
        <dbReference type="Proteomes" id="UP000087766"/>
    </source>
</evidence>
<dbReference type="RefSeq" id="XP_014491049.1">
    <property type="nucleotide sequence ID" value="XM_014635563.1"/>
</dbReference>
<dbReference type="KEGG" id="vra:106753708"/>
<dbReference type="Gene3D" id="3.30.420.10">
    <property type="entry name" value="Ribonuclease H-like superfamily/Ribonuclease H"/>
    <property type="match status" value="1"/>
</dbReference>
<dbReference type="GeneID" id="106753708"/>
<name>A0A1S3TBA0_VIGRR</name>
<protein>
    <submittedName>
        <fullName evidence="3">Uncharacterized protein LOC106753708</fullName>
    </submittedName>
</protein>
<evidence type="ECO:0000313" key="3">
    <source>
        <dbReference type="RefSeq" id="XP_014491049.1"/>
    </source>
</evidence>
<dbReference type="GO" id="GO:0003676">
    <property type="term" value="F:nucleic acid binding"/>
    <property type="evidence" value="ECO:0007669"/>
    <property type="project" value="InterPro"/>
</dbReference>
<organism evidence="2 3">
    <name type="scientific">Vigna radiata var. radiata</name>
    <name type="common">Mung bean</name>
    <name type="synonym">Phaseolus aureus</name>
    <dbReference type="NCBI Taxonomy" id="3916"/>
    <lineage>
        <taxon>Eukaryota</taxon>
        <taxon>Viridiplantae</taxon>
        <taxon>Streptophyta</taxon>
        <taxon>Embryophyta</taxon>
        <taxon>Tracheophyta</taxon>
        <taxon>Spermatophyta</taxon>
        <taxon>Magnoliopsida</taxon>
        <taxon>eudicotyledons</taxon>
        <taxon>Gunneridae</taxon>
        <taxon>Pentapetalae</taxon>
        <taxon>rosids</taxon>
        <taxon>fabids</taxon>
        <taxon>Fabales</taxon>
        <taxon>Fabaceae</taxon>
        <taxon>Papilionoideae</taxon>
        <taxon>50 kb inversion clade</taxon>
        <taxon>NPAAA clade</taxon>
        <taxon>indigoferoid/millettioid clade</taxon>
        <taxon>Phaseoleae</taxon>
        <taxon>Vigna</taxon>
    </lineage>
</organism>
<dbReference type="InterPro" id="IPR036397">
    <property type="entry name" value="RNaseH_sf"/>
</dbReference>